<proteinExistence type="predicted"/>
<evidence type="ECO:0000313" key="3">
    <source>
        <dbReference type="Proteomes" id="UP000245464"/>
    </source>
</evidence>
<dbReference type="EMBL" id="NQIK02000004">
    <property type="protein sequence ID" value="KAF7572378.1"/>
    <property type="molecule type" value="Genomic_DNA"/>
</dbReference>
<evidence type="ECO:0000313" key="2">
    <source>
        <dbReference type="EMBL" id="KAF7572378.1"/>
    </source>
</evidence>
<protein>
    <submittedName>
        <fullName evidence="2">Uncharacterized protein</fullName>
    </submittedName>
</protein>
<organism evidence="2 3">
    <name type="scientific">Pyrenophora tritici-repentis</name>
    <dbReference type="NCBI Taxonomy" id="45151"/>
    <lineage>
        <taxon>Eukaryota</taxon>
        <taxon>Fungi</taxon>
        <taxon>Dikarya</taxon>
        <taxon>Ascomycota</taxon>
        <taxon>Pezizomycotina</taxon>
        <taxon>Dothideomycetes</taxon>
        <taxon>Pleosporomycetidae</taxon>
        <taxon>Pleosporales</taxon>
        <taxon>Pleosporineae</taxon>
        <taxon>Pleosporaceae</taxon>
        <taxon>Pyrenophora</taxon>
    </lineage>
</organism>
<feature type="region of interest" description="Disordered" evidence="1">
    <location>
        <begin position="1"/>
        <end position="93"/>
    </location>
</feature>
<sequence length="212" mass="23323">MDLFTDDGTNRPHSRNYTFPFDPMPRQVPRTGGPPAELLYQGAPPPHAERPDTQREHINVAPPNHRSHAAEAAIANANRPTAGTSEQKQRELQQQLPTLQTTLPMTADTPSYEFPRGGLQTLNTYNPHFLFAPVPALSAGDRTPTAQSPQTPTARMLQISNSGSPQIPPLTLDTGDKMLMGEPLQIRDDIDSCSSASSTSSEVYPWNYDRPR</sequence>
<gene>
    <name evidence="2" type="ORF">PtrM4_098780</name>
</gene>
<reference evidence="2" key="1">
    <citation type="journal article" date="2018" name="BMC Genomics">
        <title>Comparative genomics of the wheat fungal pathogen Pyrenophora tritici-repentis reveals chromosomal variations and genome plasticity.</title>
        <authorList>
            <person name="Moolhuijzen P."/>
            <person name="See P.T."/>
            <person name="Hane J.K."/>
            <person name="Shi G."/>
            <person name="Liu Z."/>
            <person name="Oliver R.P."/>
            <person name="Moffat C.S."/>
        </authorList>
    </citation>
    <scope>NUCLEOTIDE SEQUENCE [LARGE SCALE GENOMIC DNA]</scope>
    <source>
        <strain evidence="2">M4</strain>
    </source>
</reference>
<dbReference type="AlphaFoldDB" id="A0A2W1E3W2"/>
<feature type="compositionally biased region" description="Basic and acidic residues" evidence="1">
    <location>
        <begin position="47"/>
        <end position="58"/>
    </location>
</feature>
<dbReference type="GeneID" id="90956420"/>
<dbReference type="KEGG" id="ptrr:90956420"/>
<comment type="caution">
    <text evidence="2">The sequence shown here is derived from an EMBL/GenBank/DDBJ whole genome shotgun (WGS) entry which is preliminary data.</text>
</comment>
<dbReference type="Proteomes" id="UP000245464">
    <property type="component" value="Chromosome 4"/>
</dbReference>
<accession>A0A2W1E3W2</accession>
<name>A0A2W1E3W2_9PLEO</name>
<feature type="region of interest" description="Disordered" evidence="1">
    <location>
        <begin position="181"/>
        <end position="212"/>
    </location>
</feature>
<evidence type="ECO:0000256" key="1">
    <source>
        <dbReference type="SAM" id="MobiDB-lite"/>
    </source>
</evidence>
<dbReference type="RefSeq" id="XP_065962946.1">
    <property type="nucleotide sequence ID" value="XM_066107278.1"/>
</dbReference>
<feature type="compositionally biased region" description="Low complexity" evidence="1">
    <location>
        <begin position="192"/>
        <end position="201"/>
    </location>
</feature>